<dbReference type="SMART" id="SM00226">
    <property type="entry name" value="LMWPc"/>
    <property type="match status" value="1"/>
</dbReference>
<evidence type="ECO:0000256" key="3">
    <source>
        <dbReference type="ARBA" id="ARBA00022801"/>
    </source>
</evidence>
<evidence type="ECO:0000256" key="2">
    <source>
        <dbReference type="ARBA" id="ARBA00013064"/>
    </source>
</evidence>
<evidence type="ECO:0000256" key="5">
    <source>
        <dbReference type="PIRSR" id="PIRSR617867-1"/>
    </source>
</evidence>
<dbReference type="GO" id="GO:0004725">
    <property type="term" value="F:protein tyrosine phosphatase activity"/>
    <property type="evidence" value="ECO:0007669"/>
    <property type="project" value="UniProtKB-EC"/>
</dbReference>
<keyword evidence="3" id="KW-0378">Hydrolase</keyword>
<dbReference type="Pfam" id="PF01451">
    <property type="entry name" value="LMWPc"/>
    <property type="match status" value="1"/>
</dbReference>
<name>A0A6N7W4T8_9ACTO</name>
<sequence>MVCTGNICRSAMAEVVLADAAEKLGLDIEVDSAGISSEEAGNPMDYRAVRTLKEAGYDVPPHTARKIRQSDLQNFDLILAMTDGHYRGVRRLGEPAGELLMYRSFEPGATSLDVPDPWYGDMSDFRETLKTVEAATPEILRYIEDSDR</sequence>
<keyword evidence="4" id="KW-0904">Protein phosphatase</keyword>
<dbReference type="Gene3D" id="3.40.50.2300">
    <property type="match status" value="1"/>
</dbReference>
<evidence type="ECO:0000259" key="6">
    <source>
        <dbReference type="SMART" id="SM00226"/>
    </source>
</evidence>
<comment type="caution">
    <text evidence="7">The sequence shown here is derived from an EMBL/GenBank/DDBJ whole genome shotgun (WGS) entry which is preliminary data.</text>
</comment>
<organism evidence="7 8">
    <name type="scientific">Scrofimicrobium canadense</name>
    <dbReference type="NCBI Taxonomy" id="2652290"/>
    <lineage>
        <taxon>Bacteria</taxon>
        <taxon>Bacillati</taxon>
        <taxon>Actinomycetota</taxon>
        <taxon>Actinomycetes</taxon>
        <taxon>Actinomycetales</taxon>
        <taxon>Actinomycetaceae</taxon>
        <taxon>Scrofimicrobium</taxon>
    </lineage>
</organism>
<dbReference type="InterPro" id="IPR023485">
    <property type="entry name" value="Ptyr_pPase"/>
</dbReference>
<comment type="similarity">
    <text evidence="1">Belongs to the low molecular weight phosphotyrosine protein phosphatase family.</text>
</comment>
<reference evidence="7 8" key="1">
    <citation type="submission" date="2019-08" db="EMBL/GenBank/DDBJ databases">
        <title>In-depth cultivation of the pig gut microbiome towards novel bacterial diversity and tailored functional studies.</title>
        <authorList>
            <person name="Wylensek D."/>
            <person name="Hitch T.C.A."/>
            <person name="Clavel T."/>
        </authorList>
    </citation>
    <scope>NUCLEOTIDE SEQUENCE [LARGE SCALE GENOMIC DNA]</scope>
    <source>
        <strain evidence="7 8">WB03_NA08</strain>
    </source>
</reference>
<dbReference type="PANTHER" id="PTHR11717">
    <property type="entry name" value="LOW MOLECULAR WEIGHT PROTEIN TYROSINE PHOSPHATASE"/>
    <property type="match status" value="1"/>
</dbReference>
<dbReference type="EC" id="3.1.3.48" evidence="2"/>
<evidence type="ECO:0000256" key="1">
    <source>
        <dbReference type="ARBA" id="ARBA00011063"/>
    </source>
</evidence>
<dbReference type="Proteomes" id="UP000470875">
    <property type="component" value="Unassembled WGS sequence"/>
</dbReference>
<proteinExistence type="inferred from homology"/>
<dbReference type="InterPro" id="IPR050438">
    <property type="entry name" value="LMW_PTPase"/>
</dbReference>
<feature type="domain" description="Phosphotyrosine protein phosphatase I" evidence="6">
    <location>
        <begin position="2"/>
        <end position="142"/>
    </location>
</feature>
<dbReference type="PANTHER" id="PTHR11717:SF7">
    <property type="entry name" value="LOW MOLECULAR WEIGHT PHOSPHOTYROSINE PROTEIN PHOSPHATASE"/>
    <property type="match status" value="1"/>
</dbReference>
<dbReference type="SUPFAM" id="SSF52788">
    <property type="entry name" value="Phosphotyrosine protein phosphatases I"/>
    <property type="match status" value="1"/>
</dbReference>
<evidence type="ECO:0000256" key="4">
    <source>
        <dbReference type="ARBA" id="ARBA00022912"/>
    </source>
</evidence>
<feature type="active site" evidence="5">
    <location>
        <position position="9"/>
    </location>
</feature>
<protein>
    <recommendedName>
        <fullName evidence="2">protein-tyrosine-phosphatase</fullName>
        <ecNumber evidence="2">3.1.3.48</ecNumber>
    </recommendedName>
</protein>
<dbReference type="InterPro" id="IPR017867">
    <property type="entry name" value="Tyr_phospatase_low_mol_wt"/>
</dbReference>
<feature type="active site" description="Proton donor" evidence="5">
    <location>
        <position position="116"/>
    </location>
</feature>
<accession>A0A6N7W4T8</accession>
<dbReference type="CDD" id="cd16343">
    <property type="entry name" value="LMWPTP"/>
    <property type="match status" value="1"/>
</dbReference>
<dbReference type="EMBL" id="VULO01000007">
    <property type="protein sequence ID" value="MSS84421.1"/>
    <property type="molecule type" value="Genomic_DNA"/>
</dbReference>
<dbReference type="AlphaFoldDB" id="A0A6N7W4T8"/>
<dbReference type="PRINTS" id="PR00719">
    <property type="entry name" value="LMWPTPASE"/>
</dbReference>
<dbReference type="InterPro" id="IPR036196">
    <property type="entry name" value="Ptyr_pPase_sf"/>
</dbReference>
<keyword evidence="8" id="KW-1185">Reference proteome</keyword>
<evidence type="ECO:0000313" key="7">
    <source>
        <dbReference type="EMBL" id="MSS84421.1"/>
    </source>
</evidence>
<feature type="active site" description="Nucleophile" evidence="5">
    <location>
        <position position="3"/>
    </location>
</feature>
<gene>
    <name evidence="7" type="ORF">FYJ24_06525</name>
</gene>
<evidence type="ECO:0000313" key="8">
    <source>
        <dbReference type="Proteomes" id="UP000470875"/>
    </source>
</evidence>